<evidence type="ECO:0000313" key="2">
    <source>
        <dbReference type="Proteomes" id="UP000248405"/>
    </source>
</evidence>
<evidence type="ECO:0000313" key="1">
    <source>
        <dbReference type="EMBL" id="PYH65690.1"/>
    </source>
</evidence>
<dbReference type="AlphaFoldDB" id="A0A319B5Y9"/>
<proteinExistence type="predicted"/>
<sequence length="52" mass="6026">MFLGSGNEPARISIRSRPLNYLHPTISSQFNRYCSVYTDDFRLEKFPLQCGV</sequence>
<dbReference type="Proteomes" id="UP000248405">
    <property type="component" value="Unassembled WGS sequence"/>
</dbReference>
<dbReference type="RefSeq" id="XP_025559484.1">
    <property type="nucleotide sequence ID" value="XM_025707431.1"/>
</dbReference>
<reference evidence="1" key="1">
    <citation type="submission" date="2016-12" db="EMBL/GenBank/DDBJ databases">
        <title>The genomes of Aspergillus section Nigri reveals drivers in fungal speciation.</title>
        <authorList>
            <consortium name="DOE Joint Genome Institute"/>
            <person name="Vesth T.C."/>
            <person name="Nybo J."/>
            <person name="Theobald S."/>
            <person name="Brandl J."/>
            <person name="Frisvad J.C."/>
            <person name="Nielsen K.F."/>
            <person name="Lyhne E.K."/>
            <person name="Kogle M.E."/>
            <person name="Kuo A."/>
            <person name="Riley R."/>
            <person name="Clum A."/>
            <person name="Nolan M."/>
            <person name="Lipzen A."/>
            <person name="Salamov A."/>
            <person name="Henrissat B."/>
            <person name="Wiebenga A."/>
            <person name="De Vries R.P."/>
            <person name="Grigoriev I.V."/>
            <person name="Mortensen U.H."/>
            <person name="Andersen M.R."/>
            <person name="Baker S.E."/>
        </authorList>
    </citation>
    <scope>NUCLEOTIDE SEQUENCE [LARGE SCALE GENOMIC DNA]</scope>
    <source>
        <strain evidence="1">CBS 113365</strain>
    </source>
</reference>
<keyword evidence="2" id="KW-1185">Reference proteome</keyword>
<gene>
    <name evidence="1" type="ORF">BO88DRAFT_407445</name>
</gene>
<accession>A0A319B5Y9</accession>
<name>A0A319B5Y9_ASPVC</name>
<dbReference type="GeneID" id="37212023"/>
<dbReference type="EMBL" id="KZ821637">
    <property type="protein sequence ID" value="PYH65690.1"/>
    <property type="molecule type" value="Genomic_DNA"/>
</dbReference>
<protein>
    <submittedName>
        <fullName evidence="1">Uncharacterized protein</fullName>
    </submittedName>
</protein>
<organism evidence="1 2">
    <name type="scientific">Aspergillus vadensis (strain CBS 113365 / IMI 142717 / IBT 24658)</name>
    <dbReference type="NCBI Taxonomy" id="1448311"/>
    <lineage>
        <taxon>Eukaryota</taxon>
        <taxon>Fungi</taxon>
        <taxon>Dikarya</taxon>
        <taxon>Ascomycota</taxon>
        <taxon>Pezizomycotina</taxon>
        <taxon>Eurotiomycetes</taxon>
        <taxon>Eurotiomycetidae</taxon>
        <taxon>Eurotiales</taxon>
        <taxon>Aspergillaceae</taxon>
        <taxon>Aspergillus</taxon>
        <taxon>Aspergillus subgen. Circumdati</taxon>
    </lineage>
</organism>